<feature type="region of interest" description="Disordered" evidence="1">
    <location>
        <begin position="35"/>
        <end position="76"/>
    </location>
</feature>
<name>A0A069P855_9BURK</name>
<accession>A0A069P855</accession>
<dbReference type="EMBL" id="JFHE01000003">
    <property type="protein sequence ID" value="KDR36662.1"/>
    <property type="molecule type" value="Genomic_DNA"/>
</dbReference>
<sequence>MSADAMRDAKIKSEGRPTDSRDCFCRIARPGAHAQTATAALTRRNERARRTLPPGAAMPAISRSSTDGGAPWRASGRATGMFAASGALHSRPMRAA</sequence>
<gene>
    <name evidence="2" type="ORF">BG57_16760</name>
</gene>
<evidence type="ECO:0000313" key="3">
    <source>
        <dbReference type="Proteomes" id="UP000027439"/>
    </source>
</evidence>
<protein>
    <submittedName>
        <fullName evidence="2">Uncharacterized protein</fullName>
    </submittedName>
</protein>
<feature type="region of interest" description="Disordered" evidence="1">
    <location>
        <begin position="1"/>
        <end position="22"/>
    </location>
</feature>
<dbReference type="AlphaFoldDB" id="A0A069P855"/>
<evidence type="ECO:0000256" key="1">
    <source>
        <dbReference type="SAM" id="MobiDB-lite"/>
    </source>
</evidence>
<dbReference type="STRING" id="1071679.BG57_16760"/>
<organism evidence="2 3">
    <name type="scientific">Caballeronia grimmiae</name>
    <dbReference type="NCBI Taxonomy" id="1071679"/>
    <lineage>
        <taxon>Bacteria</taxon>
        <taxon>Pseudomonadati</taxon>
        <taxon>Pseudomonadota</taxon>
        <taxon>Betaproteobacteria</taxon>
        <taxon>Burkholderiales</taxon>
        <taxon>Burkholderiaceae</taxon>
        <taxon>Caballeronia</taxon>
    </lineage>
</organism>
<proteinExistence type="predicted"/>
<evidence type="ECO:0000313" key="2">
    <source>
        <dbReference type="EMBL" id="KDR36662.1"/>
    </source>
</evidence>
<dbReference type="Proteomes" id="UP000027439">
    <property type="component" value="Unassembled WGS sequence"/>
</dbReference>
<reference evidence="2 3" key="1">
    <citation type="submission" date="2014-03" db="EMBL/GenBank/DDBJ databases">
        <title>Draft Genome Sequences of Four Burkholderia Strains.</title>
        <authorList>
            <person name="Liu X.Y."/>
            <person name="Li C.X."/>
            <person name="Xu J.H."/>
        </authorList>
    </citation>
    <scope>NUCLEOTIDE SEQUENCE [LARGE SCALE GENOMIC DNA]</scope>
    <source>
        <strain evidence="2 3">R27</strain>
    </source>
</reference>
<comment type="caution">
    <text evidence="2">The sequence shown here is derived from an EMBL/GenBank/DDBJ whole genome shotgun (WGS) entry which is preliminary data.</text>
</comment>